<keyword evidence="2" id="KW-1185">Reference proteome</keyword>
<reference evidence="1 2" key="1">
    <citation type="journal article" date="2022" name="Hortic Res">
        <title>A haplotype resolved chromosomal level avocado genome allows analysis of novel avocado genes.</title>
        <authorList>
            <person name="Nath O."/>
            <person name="Fletcher S.J."/>
            <person name="Hayward A."/>
            <person name="Shaw L.M."/>
            <person name="Masouleh A.K."/>
            <person name="Furtado A."/>
            <person name="Henry R.J."/>
            <person name="Mitter N."/>
        </authorList>
    </citation>
    <scope>NUCLEOTIDE SEQUENCE [LARGE SCALE GENOMIC DNA]</scope>
    <source>
        <strain evidence="2">cv. Hass</strain>
    </source>
</reference>
<dbReference type="Proteomes" id="UP001234297">
    <property type="component" value="Chromosome 4"/>
</dbReference>
<evidence type="ECO:0000313" key="2">
    <source>
        <dbReference type="Proteomes" id="UP001234297"/>
    </source>
</evidence>
<proteinExistence type="predicted"/>
<accession>A0ACC2KD18</accession>
<organism evidence="1 2">
    <name type="scientific">Persea americana</name>
    <name type="common">Avocado</name>
    <dbReference type="NCBI Taxonomy" id="3435"/>
    <lineage>
        <taxon>Eukaryota</taxon>
        <taxon>Viridiplantae</taxon>
        <taxon>Streptophyta</taxon>
        <taxon>Embryophyta</taxon>
        <taxon>Tracheophyta</taxon>
        <taxon>Spermatophyta</taxon>
        <taxon>Magnoliopsida</taxon>
        <taxon>Magnoliidae</taxon>
        <taxon>Laurales</taxon>
        <taxon>Lauraceae</taxon>
        <taxon>Persea</taxon>
    </lineage>
</organism>
<evidence type="ECO:0000313" key="1">
    <source>
        <dbReference type="EMBL" id="KAJ8618808.1"/>
    </source>
</evidence>
<sequence length="132" mass="15495">MQVGRPKLQHCDAVDSIDEIEEQLIFECMIHNIFEEYKYYPMYPERQRSIIKHHIVSHLILGIALHVVLDALRKPVDSKMFAFGTKALEQFVNRLMEWPQYCNHILQISHLRVAHAEPFASFERAYARISSG</sequence>
<dbReference type="EMBL" id="CM056812">
    <property type="protein sequence ID" value="KAJ8618808.1"/>
    <property type="molecule type" value="Genomic_DNA"/>
</dbReference>
<name>A0ACC2KD18_PERAE</name>
<gene>
    <name evidence="1" type="ORF">MRB53_014994</name>
</gene>
<protein>
    <submittedName>
        <fullName evidence="1">Uncharacterized protein</fullName>
    </submittedName>
</protein>
<comment type="caution">
    <text evidence="1">The sequence shown here is derived from an EMBL/GenBank/DDBJ whole genome shotgun (WGS) entry which is preliminary data.</text>
</comment>